<reference evidence="4" key="3">
    <citation type="submission" date="2016-10" db="EMBL/GenBank/DDBJ databases">
        <authorList>
            <person name="Varghese N."/>
        </authorList>
    </citation>
    <scope>NUCLEOTIDE SEQUENCE [LARGE SCALE GENOMIC DNA]</scope>
    <source>
        <strain evidence="4">DSM 16632</strain>
    </source>
</reference>
<reference evidence="2" key="4">
    <citation type="submission" date="2016-10" db="EMBL/GenBank/DDBJ databases">
        <authorList>
            <person name="de Groot N.N."/>
        </authorList>
    </citation>
    <scope>NUCLEOTIDE SEQUENCE [LARGE SCALE GENOMIC DNA]</scope>
    <source>
        <strain evidence="2">DSM 16632</strain>
    </source>
</reference>
<name>A0A126QXU0_METOL</name>
<sequence length="221" mass="25988">MSYFHYINNGKGPVKLFIGGVHGDEGKDVLPLIKLLSCDDFSSGQIYIYNFDKTPYISTINKEFYQSEQGKKIISLIDYYKPDFYTELHSYNIKHFDKLISLERLDSQGIPPLIDCGQYVLCSSISPLIRLKYFTKETICQTLEFPSFRGEDLKLSDEELFKKYNYKKELSAQEYISFLRLITLSKNREDFERRVLKDYKRQASLALKYVKMIYGLNFPPY</sequence>
<dbReference type="PATRIC" id="fig|294671.3.peg.52"/>
<dbReference type="AlphaFoldDB" id="A0A126QXU0"/>
<keyword evidence="3" id="KW-1185">Reference proteome</keyword>
<dbReference type="RefSeq" id="WP_067145176.1">
    <property type="nucleotide sequence ID" value="NZ_CP014265.1"/>
</dbReference>
<evidence type="ECO:0000313" key="2">
    <source>
        <dbReference type="EMBL" id="SFL27009.1"/>
    </source>
</evidence>
<gene>
    <name evidence="2" type="ORF">SAMN02910297_00400</name>
    <name evidence="1" type="ORF">YLM1_0052</name>
</gene>
<evidence type="ECO:0000313" key="1">
    <source>
        <dbReference type="EMBL" id="AMK14612.1"/>
    </source>
</evidence>
<dbReference type="GeneID" id="28488350"/>
<dbReference type="InterPro" id="IPR019218">
    <property type="entry name" value="DUF2119"/>
</dbReference>
<evidence type="ECO:0000313" key="3">
    <source>
        <dbReference type="Proteomes" id="UP000066376"/>
    </source>
</evidence>
<protein>
    <recommendedName>
        <fullName evidence="5">DUF2119 domain-containing protein</fullName>
    </recommendedName>
</protein>
<dbReference type="EMBL" id="FOTL01000004">
    <property type="protein sequence ID" value="SFL27009.1"/>
    <property type="molecule type" value="Genomic_DNA"/>
</dbReference>
<dbReference type="EMBL" id="CP014265">
    <property type="protein sequence ID" value="AMK14612.1"/>
    <property type="molecule type" value="Genomic_DNA"/>
</dbReference>
<evidence type="ECO:0000313" key="4">
    <source>
        <dbReference type="Proteomes" id="UP000183442"/>
    </source>
</evidence>
<proteinExistence type="predicted"/>
<organism evidence="1 3">
    <name type="scientific">Methanobrevibacter olleyae</name>
    <dbReference type="NCBI Taxonomy" id="294671"/>
    <lineage>
        <taxon>Archaea</taxon>
        <taxon>Methanobacteriati</taxon>
        <taxon>Methanobacteriota</taxon>
        <taxon>Methanomada group</taxon>
        <taxon>Methanobacteria</taxon>
        <taxon>Methanobacteriales</taxon>
        <taxon>Methanobacteriaceae</taxon>
        <taxon>Methanobrevibacter</taxon>
    </lineage>
</organism>
<reference evidence="1 3" key="1">
    <citation type="journal article" date="2016" name="Genome Announc.">
        <title>Draft Genome Sequence of the Rumen Methanogen Methanobrevibacter olleyae YLM1.</title>
        <authorList>
            <person name="Kelly W.J."/>
            <person name="Li D."/>
            <person name="Lambie S.C."/>
            <person name="Cox F."/>
            <person name="Attwood G.T."/>
            <person name="Altermann E."/>
            <person name="Leahy S.C."/>
        </authorList>
    </citation>
    <scope>NUCLEOTIDE SEQUENCE [LARGE SCALE GENOMIC DNA]</scope>
    <source>
        <strain evidence="1 3">YLM1</strain>
    </source>
</reference>
<dbReference type="Proteomes" id="UP000183442">
    <property type="component" value="Unassembled WGS sequence"/>
</dbReference>
<dbReference type="KEGG" id="mol:YLM1_0052"/>
<accession>A0A126QXU0</accession>
<evidence type="ECO:0008006" key="5">
    <source>
        <dbReference type="Google" id="ProtNLM"/>
    </source>
</evidence>
<dbReference type="OrthoDB" id="70832at2157"/>
<reference evidence="3" key="2">
    <citation type="submission" date="2016-02" db="EMBL/GenBank/DDBJ databases">
        <title>The draft genome sequence of the rumen methanogen Methanobrevibacter olleyae YLM1.</title>
        <authorList>
            <consortium name="New Zealand Agricultural Greenhouse Gas Research Centre/Pastoral Greenhouse Gas Research Consortium"/>
            <person name="Kelly W.J."/>
            <person name="Li D."/>
            <person name="Lambie S.C."/>
            <person name="Attwood G.T."/>
            <person name="Altermann E."/>
            <person name="Leahy S.C."/>
        </authorList>
    </citation>
    <scope>NUCLEOTIDE SEQUENCE [LARGE SCALE GENOMIC DNA]</scope>
    <source>
        <strain evidence="3">YLM1</strain>
    </source>
</reference>
<dbReference type="Proteomes" id="UP000066376">
    <property type="component" value="Chromosome"/>
</dbReference>
<dbReference type="Pfam" id="PF09892">
    <property type="entry name" value="DUF2119"/>
    <property type="match status" value="1"/>
</dbReference>